<feature type="transmembrane region" description="Helical" evidence="1">
    <location>
        <begin position="236"/>
        <end position="255"/>
    </location>
</feature>
<feature type="transmembrane region" description="Helical" evidence="1">
    <location>
        <begin position="97"/>
        <end position="120"/>
    </location>
</feature>
<dbReference type="Proteomes" id="UP000323426">
    <property type="component" value="Unassembled WGS sequence"/>
</dbReference>
<keyword evidence="1" id="KW-1133">Transmembrane helix</keyword>
<protein>
    <submittedName>
        <fullName evidence="2">Uncharacterized protein</fullName>
    </submittedName>
</protein>
<feature type="transmembrane region" description="Helical" evidence="1">
    <location>
        <begin position="200"/>
        <end position="224"/>
    </location>
</feature>
<comment type="caution">
    <text evidence="2">The sequence shown here is derived from an EMBL/GenBank/DDBJ whole genome shotgun (WGS) entry which is preliminary data.</text>
</comment>
<keyword evidence="1" id="KW-0812">Transmembrane</keyword>
<dbReference type="RefSeq" id="WP_150092627.1">
    <property type="nucleotide sequence ID" value="NZ_VWSF01000029.1"/>
</dbReference>
<evidence type="ECO:0000313" key="3">
    <source>
        <dbReference type="Proteomes" id="UP000323426"/>
    </source>
</evidence>
<keyword evidence="1" id="KW-0472">Membrane</keyword>
<feature type="transmembrane region" description="Helical" evidence="1">
    <location>
        <begin position="172"/>
        <end position="193"/>
    </location>
</feature>
<gene>
    <name evidence="2" type="ORF">F0145_23480</name>
</gene>
<accession>A0A5M6CXX2</accession>
<feature type="transmembrane region" description="Helical" evidence="1">
    <location>
        <begin position="141"/>
        <end position="166"/>
    </location>
</feature>
<organism evidence="2 3">
    <name type="scientific">Adhaeribacter rhizoryzae</name>
    <dbReference type="NCBI Taxonomy" id="2607907"/>
    <lineage>
        <taxon>Bacteria</taxon>
        <taxon>Pseudomonadati</taxon>
        <taxon>Bacteroidota</taxon>
        <taxon>Cytophagia</taxon>
        <taxon>Cytophagales</taxon>
        <taxon>Hymenobacteraceae</taxon>
        <taxon>Adhaeribacter</taxon>
    </lineage>
</organism>
<name>A0A5M6CXX2_9BACT</name>
<feature type="transmembrane region" description="Helical" evidence="1">
    <location>
        <begin position="47"/>
        <end position="64"/>
    </location>
</feature>
<dbReference type="EMBL" id="VWSF01000029">
    <property type="protein sequence ID" value="KAA5539953.1"/>
    <property type="molecule type" value="Genomic_DNA"/>
</dbReference>
<evidence type="ECO:0000256" key="1">
    <source>
        <dbReference type="SAM" id="Phobius"/>
    </source>
</evidence>
<proteinExistence type="predicted"/>
<keyword evidence="3" id="KW-1185">Reference proteome</keyword>
<feature type="transmembrane region" description="Helical" evidence="1">
    <location>
        <begin position="71"/>
        <end position="91"/>
    </location>
</feature>
<evidence type="ECO:0000313" key="2">
    <source>
        <dbReference type="EMBL" id="KAA5539953.1"/>
    </source>
</evidence>
<dbReference type="AlphaFoldDB" id="A0A5M6CXX2"/>
<reference evidence="2 3" key="1">
    <citation type="submission" date="2019-09" db="EMBL/GenBank/DDBJ databases">
        <title>Genome sequence and assembly of Adhaeribacter sp.</title>
        <authorList>
            <person name="Chhetri G."/>
        </authorList>
    </citation>
    <scope>NUCLEOTIDE SEQUENCE [LARGE SCALE GENOMIC DNA]</scope>
    <source>
        <strain evidence="2 3">DK36</strain>
    </source>
</reference>
<sequence length="279" mass="31025">MHALHISRQLTLISTGLAGLAAAGGLGWPSLYLDKALFKLAWLGNDIVTLAVVVPLLLLALFFSHKGSQRAYLIWMGLLCYLFYNYAFYLFGAAFNVFFLLYVAIFTLSGYALILGLVALDVRGLSKQFKPETPRKWLSMYLFFISLPLGIFEITQCLGFVFTGNLPQPPSLIFALDLAIVVPNTALAAILLWKQHPWGYVLSIIMLVKAFTYGLVLTVSTTLISLSDLHVGWDPLMSFYVFVMVGGFIGSLILLNNLKPRFQQSSIYSQTRIASLHQP</sequence>